<dbReference type="EMBL" id="JAYMGO010000004">
    <property type="protein sequence ID" value="KAL1276299.1"/>
    <property type="molecule type" value="Genomic_DNA"/>
</dbReference>
<dbReference type="Gene3D" id="3.30.70.1820">
    <property type="entry name" value="L1 transposable element, RRM domain"/>
    <property type="match status" value="1"/>
</dbReference>
<proteinExistence type="predicted"/>
<gene>
    <name evidence="1" type="ORF">QQF64_035922</name>
</gene>
<evidence type="ECO:0008006" key="3">
    <source>
        <dbReference type="Google" id="ProtNLM"/>
    </source>
</evidence>
<dbReference type="InterPro" id="IPR004244">
    <property type="entry name" value="Transposase_22"/>
</dbReference>
<name>A0ABR3NH51_9TELE</name>
<dbReference type="Proteomes" id="UP001558613">
    <property type="component" value="Unassembled WGS sequence"/>
</dbReference>
<sequence length="302" mass="34313">MPNKPKKNAEQATECPRDIQDICSREASAEANKAVLEGIAALQSNFQLFKAEITEVIDKRLDQFSVTIRAELTAIKKETDLAISAVKNTMDGQAKTMAELERSTTYTSDTVCQLQKEVERLTNSVSQLTEKCTDLESRSRRQNLRILNIKEGEESGRKATDFVAHLLKNALSLDALPLIDRAHRSLRQRSDNTSYPRAFIVRLHYFHDWQNIIRKAAQLKSITYNGEKLLIFPDLPAAILKQRARFNRAKELLRDRPGVRFGFLYPAKLRVTHNGEEAYFTDPGKAIMYAEQHFGEGRVSTS</sequence>
<dbReference type="PANTHER" id="PTHR11505">
    <property type="entry name" value="L1 TRANSPOSABLE ELEMENT-RELATED"/>
    <property type="match status" value="1"/>
</dbReference>
<accession>A0ABR3NH51</accession>
<comment type="caution">
    <text evidence="1">The sequence shown here is derived from an EMBL/GenBank/DDBJ whole genome shotgun (WGS) entry which is preliminary data.</text>
</comment>
<reference evidence="1 2" key="1">
    <citation type="submission" date="2023-09" db="EMBL/GenBank/DDBJ databases">
        <authorList>
            <person name="Wang M."/>
        </authorList>
    </citation>
    <scope>NUCLEOTIDE SEQUENCE [LARGE SCALE GENOMIC DNA]</scope>
    <source>
        <strain evidence="1">GT-2023</strain>
        <tissue evidence="1">Liver</tissue>
    </source>
</reference>
<evidence type="ECO:0000313" key="2">
    <source>
        <dbReference type="Proteomes" id="UP001558613"/>
    </source>
</evidence>
<keyword evidence="2" id="KW-1185">Reference proteome</keyword>
<protein>
    <recommendedName>
        <fullName evidence="3">Transposase element L1Md-A101/L1Md-A102/L1Md-A2</fullName>
    </recommendedName>
</protein>
<organism evidence="1 2">
    <name type="scientific">Cirrhinus molitorella</name>
    <name type="common">mud carp</name>
    <dbReference type="NCBI Taxonomy" id="172907"/>
    <lineage>
        <taxon>Eukaryota</taxon>
        <taxon>Metazoa</taxon>
        <taxon>Chordata</taxon>
        <taxon>Craniata</taxon>
        <taxon>Vertebrata</taxon>
        <taxon>Euteleostomi</taxon>
        <taxon>Actinopterygii</taxon>
        <taxon>Neopterygii</taxon>
        <taxon>Teleostei</taxon>
        <taxon>Ostariophysi</taxon>
        <taxon>Cypriniformes</taxon>
        <taxon>Cyprinidae</taxon>
        <taxon>Labeoninae</taxon>
        <taxon>Labeonini</taxon>
        <taxon>Cirrhinus</taxon>
    </lineage>
</organism>
<evidence type="ECO:0000313" key="1">
    <source>
        <dbReference type="EMBL" id="KAL1276299.1"/>
    </source>
</evidence>